<organism evidence="1 2">
    <name type="scientific">Sorangium cellulosum</name>
    <name type="common">Polyangium cellulosum</name>
    <dbReference type="NCBI Taxonomy" id="56"/>
    <lineage>
        <taxon>Bacteria</taxon>
        <taxon>Pseudomonadati</taxon>
        <taxon>Myxococcota</taxon>
        <taxon>Polyangia</taxon>
        <taxon>Polyangiales</taxon>
        <taxon>Polyangiaceae</taxon>
        <taxon>Sorangium</taxon>
    </lineage>
</organism>
<evidence type="ECO:0000313" key="2">
    <source>
        <dbReference type="Proteomes" id="UP000075502"/>
    </source>
</evidence>
<protein>
    <submittedName>
        <fullName evidence="1">Type VI secretion protein</fullName>
    </submittedName>
</protein>
<evidence type="ECO:0000313" key="1">
    <source>
        <dbReference type="EMBL" id="KYG04613.1"/>
    </source>
</evidence>
<dbReference type="Proteomes" id="UP000075502">
    <property type="component" value="Unassembled WGS sequence"/>
</dbReference>
<dbReference type="Pfam" id="PF13665">
    <property type="entry name" value="Tox-PAAR-like"/>
    <property type="match status" value="1"/>
</dbReference>
<sequence length="128" mass="12669">MFANTQAGGIDSAFPDVLLTPPAMAPVPYANTAHGAQGVPPAGNVFLQGMPAHNMATKVPLSDGNNAGVAGVSSGTVGGAARPVTGASTVLFDGMPATRLTSMSQQNVTNGSGVRVTPSQTKVLLLAP</sequence>
<dbReference type="EMBL" id="JEME01002332">
    <property type="protein sequence ID" value="KYG04613.1"/>
    <property type="molecule type" value="Genomic_DNA"/>
</dbReference>
<accession>A0A150TIT8</accession>
<name>A0A150TIT8_SORCE</name>
<comment type="caution">
    <text evidence="1">The sequence shown here is derived from an EMBL/GenBank/DDBJ whole genome shotgun (WGS) entry which is preliminary data.</text>
</comment>
<proteinExistence type="predicted"/>
<dbReference type="AlphaFoldDB" id="A0A150TIT8"/>
<gene>
    <name evidence="1" type="ORF">BE21_45835</name>
</gene>
<reference evidence="1 2" key="1">
    <citation type="submission" date="2014-02" db="EMBL/GenBank/DDBJ databases">
        <title>The small core and large imbalanced accessory genome model reveals a collaborative survival strategy of Sorangium cellulosum strains in nature.</title>
        <authorList>
            <person name="Han K."/>
            <person name="Peng R."/>
            <person name="Blom J."/>
            <person name="Li Y.-Z."/>
        </authorList>
    </citation>
    <scope>NUCLEOTIDE SEQUENCE [LARGE SCALE GENOMIC DNA]</scope>
    <source>
        <strain evidence="1 2">So0007-03</strain>
    </source>
</reference>